<dbReference type="RefSeq" id="WP_090882953.1">
    <property type="nucleotide sequence ID" value="NZ_FOGG01000007.1"/>
</dbReference>
<keyword evidence="1" id="KW-1133">Transmembrane helix</keyword>
<protein>
    <submittedName>
        <fullName evidence="3">KAP family P-loop domain-containing protein</fullName>
    </submittedName>
</protein>
<gene>
    <name evidence="3" type="ORF">SAMN04488023_1072</name>
</gene>
<dbReference type="EMBL" id="FOGG01000007">
    <property type="protein sequence ID" value="SER30061.1"/>
    <property type="molecule type" value="Genomic_DNA"/>
</dbReference>
<dbReference type="InterPro" id="IPR011646">
    <property type="entry name" value="KAP_P-loop"/>
</dbReference>
<accession>A0A1H9N2K8</accession>
<organism evidence="3 4">
    <name type="scientific">Pedobacter rhizosphaerae</name>
    <dbReference type="NCBI Taxonomy" id="390241"/>
    <lineage>
        <taxon>Bacteria</taxon>
        <taxon>Pseudomonadati</taxon>
        <taxon>Bacteroidota</taxon>
        <taxon>Sphingobacteriia</taxon>
        <taxon>Sphingobacteriales</taxon>
        <taxon>Sphingobacteriaceae</taxon>
        <taxon>Pedobacter</taxon>
    </lineage>
</organism>
<dbReference type="AlphaFoldDB" id="A0A1H9N2K8"/>
<dbReference type="Proteomes" id="UP000199572">
    <property type="component" value="Unassembled WGS sequence"/>
</dbReference>
<feature type="transmembrane region" description="Helical" evidence="1">
    <location>
        <begin position="137"/>
        <end position="161"/>
    </location>
</feature>
<evidence type="ECO:0000313" key="3">
    <source>
        <dbReference type="EMBL" id="SER30061.1"/>
    </source>
</evidence>
<evidence type="ECO:0000259" key="2">
    <source>
        <dbReference type="Pfam" id="PF07693"/>
    </source>
</evidence>
<proteinExistence type="predicted"/>
<feature type="transmembrane region" description="Helical" evidence="1">
    <location>
        <begin position="167"/>
        <end position="189"/>
    </location>
</feature>
<dbReference type="OrthoDB" id="88903at2"/>
<dbReference type="SUPFAM" id="SSF52540">
    <property type="entry name" value="P-loop containing nucleoside triphosphate hydrolases"/>
    <property type="match status" value="1"/>
</dbReference>
<reference evidence="3 4" key="1">
    <citation type="submission" date="2016-10" db="EMBL/GenBank/DDBJ databases">
        <authorList>
            <person name="de Groot N.N."/>
        </authorList>
    </citation>
    <scope>NUCLEOTIDE SEQUENCE [LARGE SCALE GENOMIC DNA]</scope>
    <source>
        <strain evidence="3 4">DSM 18610</strain>
    </source>
</reference>
<keyword evidence="4" id="KW-1185">Reference proteome</keyword>
<feature type="domain" description="KAP NTPase" evidence="2">
    <location>
        <begin position="24"/>
        <end position="366"/>
    </location>
</feature>
<keyword evidence="1" id="KW-0812">Transmembrane</keyword>
<sequence>MSFTFIPESPKENEEKLEFGHREIVSTLKEIITTQSHNLTIGLFGGWGTGKSSIIESLKKQLLEDKIPLVIFDVWKHEGDALRRTFITECHNQLSNVPYGTTYLKDSYAVSENLKGVKTTSNEKLVFKWKELGVRGLVAIIGIFFMFFSVSLICLALFFLEVDVRDYISFGKIIGLLTAGVSASLFFKYMNEYIHLEKKEVKEEKFQDPHQFQNEFKNMIAGLCSQSKKAVITFDNLDRISGKNALDIISTIKTFLDFKDENGGNTVFFVIPCDVESMKVHIEASLNMDTMKDGNYTDEFLRKFFNTSLWIPDFYTSELEGFATAHLKATGIPEFQNEYLSWLIIKVFNKNPRQIIQFINLLVSNYLLLKKVSQNNGFPDREFYKKNIPQLAKFLLIKQRHPEAIEYLKREGIYSLELNVLPKDFPSSDLLELLRQTEDIHISNIEPFLKGRMTLSEQNHPKIVNLISLMSVNDSKFQEASLECGIEENLKAFIELAKTAFLSFKNNVQKSTFLNNTLKLSRSMNLTLSPPFYREIVSYVTQNHVAGHYKLLSLDLLDTEVFSRASGLTASEKKLILKDIIDVILKSKNPLLHNKTSNPNPDMDPGVYDPMFVFIIKYKKFIETRYVDALQTHITNNRKGFNLIVHFFSNEEIQEFFITQAFKENIKKSIGPNLSYRDMFENLQFLDKFHPRQDYDEILLNTFSTYWNKIFDSAQDIMDGYGVMSSELRVILINRLISQPRTGERQPNADLFYNICTYIKTIEGLAILPWLPLVELINEFDFGKQYAPGVITNIFAVETPSTISTIVDNLSDMNTIMGWDDDIQNTYLLFIAEDKADIDIKLLNSAQTIILFTYLLENKKFDRAFHLVLQNRNGLTLEEIDQLLKYITAALLDSIRYGTLQPNALRLMELFLFTADKNAEKIYAHGFWTIVADILSDLNIENSKAAYEVIKENIALLDVQYADEMFQYLYNAIRVKGLYDLPYLHEIFYGLTISISKESIFNQYFQLLFSEVLRFTRSLNVLLVAVEAIQQHNQENEENVKCITGFIEYCKENMENVQRTELQPVFTALKKKFKNRRKSDLLKIRNVLNTLIEEE</sequence>
<evidence type="ECO:0000256" key="1">
    <source>
        <dbReference type="SAM" id="Phobius"/>
    </source>
</evidence>
<name>A0A1H9N2K8_9SPHI</name>
<keyword evidence="1" id="KW-0472">Membrane</keyword>
<dbReference type="InterPro" id="IPR027417">
    <property type="entry name" value="P-loop_NTPase"/>
</dbReference>
<evidence type="ECO:0000313" key="4">
    <source>
        <dbReference type="Proteomes" id="UP000199572"/>
    </source>
</evidence>
<dbReference type="Pfam" id="PF07693">
    <property type="entry name" value="KAP_NTPase"/>
    <property type="match status" value="1"/>
</dbReference>